<dbReference type="Gene3D" id="3.20.20.140">
    <property type="entry name" value="Metal-dependent hydrolases"/>
    <property type="match status" value="1"/>
</dbReference>
<feature type="domain" description="Amidohydrolase-related" evidence="2">
    <location>
        <begin position="18"/>
        <end position="308"/>
    </location>
</feature>
<dbReference type="EMBL" id="QNZM01000003">
    <property type="protein sequence ID" value="RTZ83052.1"/>
    <property type="molecule type" value="Genomic_DNA"/>
</dbReference>
<dbReference type="PANTHER" id="PTHR43569:SF2">
    <property type="entry name" value="AMIDOHYDROLASE-RELATED DOMAIN-CONTAINING PROTEIN"/>
    <property type="match status" value="1"/>
</dbReference>
<organism evidence="3 4">
    <name type="scientific">SAR324 cluster bacterium</name>
    <dbReference type="NCBI Taxonomy" id="2024889"/>
    <lineage>
        <taxon>Bacteria</taxon>
        <taxon>Deltaproteobacteria</taxon>
        <taxon>SAR324 cluster</taxon>
    </lineage>
</organism>
<evidence type="ECO:0000313" key="4">
    <source>
        <dbReference type="Proteomes" id="UP000286732"/>
    </source>
</evidence>
<evidence type="ECO:0000313" key="3">
    <source>
        <dbReference type="EMBL" id="RTZ83052.1"/>
    </source>
</evidence>
<dbReference type="InterPro" id="IPR052350">
    <property type="entry name" value="Metallo-dep_Lactonases"/>
</dbReference>
<accession>A0A432GGV3</accession>
<evidence type="ECO:0000256" key="1">
    <source>
        <dbReference type="ARBA" id="ARBA00038310"/>
    </source>
</evidence>
<dbReference type="SUPFAM" id="SSF51556">
    <property type="entry name" value="Metallo-dependent hydrolases"/>
    <property type="match status" value="1"/>
</dbReference>
<dbReference type="InterPro" id="IPR006680">
    <property type="entry name" value="Amidohydro-rel"/>
</dbReference>
<proteinExistence type="inferred from homology"/>
<dbReference type="Proteomes" id="UP000286732">
    <property type="component" value="Unassembled WGS sequence"/>
</dbReference>
<dbReference type="InterPro" id="IPR032466">
    <property type="entry name" value="Metal_Hydrolase"/>
</dbReference>
<dbReference type="Pfam" id="PF04909">
    <property type="entry name" value="Amidohydro_2"/>
    <property type="match status" value="1"/>
</dbReference>
<name>A0A432GGV3_9DELT</name>
<reference evidence="3 4" key="1">
    <citation type="submission" date="2018-06" db="EMBL/GenBank/DDBJ databases">
        <title>Combined omics and stable isotope probing to characterize newly discovered Mariana Back-Arc vent microbial communities.</title>
        <authorList>
            <person name="Trembath-Reichert E."/>
            <person name="Huber J.A."/>
        </authorList>
    </citation>
    <scope>NUCLEOTIDE SEQUENCE [LARGE SCALE GENOMIC DNA]</scope>
    <source>
        <strain evidence="3">MAG 63_2</strain>
    </source>
</reference>
<evidence type="ECO:0000259" key="2">
    <source>
        <dbReference type="Pfam" id="PF04909"/>
    </source>
</evidence>
<comment type="caution">
    <text evidence="3">The sequence shown here is derived from an EMBL/GenBank/DDBJ whole genome shotgun (WGS) entry which is preliminary data.</text>
</comment>
<sequence length="316" mass="36291">MRCYFHVISLIILMKLLDSHHHLWNLQVLDYIWLKQIGKPKPFGDPTPIQKDYVKKDFLSDVAKTNKIKLAGSVHIQVDSALADPVSETSWLSKFVPAGIPSAIVGYVDLTKEDAEDVLKRHLTYPKFRGVRQIIGMLEKRPDLSFTNENLLLNKCWQKNFALLEKHNLSFDLQLYPEQMNESAEFLSDFPDIPVVVDHAGCPYDQSDSGLRIWKRSLTSLAALPNLHIKLSGFGMYDKNWSSESTQIIFDTILENFNPNRIMWGSNFPVERLMKPYSFCVKQLLKWLTPLSTKDKNSIASETALNYYHIGENSEL</sequence>
<dbReference type="GO" id="GO:0016787">
    <property type="term" value="F:hydrolase activity"/>
    <property type="evidence" value="ECO:0007669"/>
    <property type="project" value="InterPro"/>
</dbReference>
<protein>
    <recommendedName>
        <fullName evidence="2">Amidohydrolase-related domain-containing protein</fullName>
    </recommendedName>
</protein>
<dbReference type="PANTHER" id="PTHR43569">
    <property type="entry name" value="AMIDOHYDROLASE"/>
    <property type="match status" value="1"/>
</dbReference>
<comment type="similarity">
    <text evidence="1">Belongs to the metallo-dependent hydrolases superfamily.</text>
</comment>
<gene>
    <name evidence="3" type="ORF">DSY98_00075</name>
</gene>
<dbReference type="AlphaFoldDB" id="A0A432GGV3"/>